<dbReference type="KEGG" id="ota:OT_ostta20g00930"/>
<evidence type="ECO:0000313" key="4">
    <source>
        <dbReference type="Proteomes" id="UP000009170"/>
    </source>
</evidence>
<evidence type="ECO:0000256" key="1">
    <source>
        <dbReference type="SAM" id="MobiDB-lite"/>
    </source>
</evidence>
<evidence type="ECO:0000259" key="2">
    <source>
        <dbReference type="Pfam" id="PF16561"/>
    </source>
</evidence>
<dbReference type="GeneID" id="9838619"/>
<dbReference type="PANTHER" id="PTHR47342:SF1">
    <property type="entry name" value="PROTEIN PTST, CHLOROPLASTIC"/>
    <property type="match status" value="1"/>
</dbReference>
<reference evidence="3 4" key="2">
    <citation type="journal article" date="2014" name="BMC Genomics">
        <title>An improved genome of the model marine alga Ostreococcus tauri unfolds by assessing Illumina de novo assemblies.</title>
        <authorList>
            <person name="Blanc-Mathieu R."/>
            <person name="Verhelst B."/>
            <person name="Derelle E."/>
            <person name="Rombauts S."/>
            <person name="Bouget F.Y."/>
            <person name="Carre I."/>
            <person name="Chateau A."/>
            <person name="Eyre-Walker A."/>
            <person name="Grimsley N."/>
            <person name="Moreau H."/>
            <person name="Piegu B."/>
            <person name="Rivals E."/>
            <person name="Schackwitz W."/>
            <person name="Van de Peer Y."/>
            <person name="Piganeau G."/>
        </authorList>
    </citation>
    <scope>NUCLEOTIDE SEQUENCE [LARGE SCALE GENOMIC DNA]</scope>
    <source>
        <strain evidence="4">OTTH 0595 / CCAP 157/2 / RCC745</strain>
    </source>
</reference>
<dbReference type="InterPro" id="IPR014756">
    <property type="entry name" value="Ig_E-set"/>
</dbReference>
<dbReference type="InParanoid" id="A0A090MBC6"/>
<reference evidence="4" key="1">
    <citation type="journal article" date="2006" name="Proc. Natl. Acad. Sci. U.S.A.">
        <title>Genome analysis of the smallest free-living eukaryote Ostreococcus tauri unveils many unique features.</title>
        <authorList>
            <person name="Derelle E."/>
            <person name="Ferraz C."/>
            <person name="Rombauts S."/>
            <person name="Rouze P."/>
            <person name="Worden A.Z."/>
            <person name="Robbens S."/>
            <person name="Partensky F."/>
            <person name="Degroeve S."/>
            <person name="Echeynie S."/>
            <person name="Cooke R."/>
            <person name="Saeys Y."/>
            <person name="Wuyts J."/>
            <person name="Jabbari K."/>
            <person name="Bowler C."/>
            <person name="Panaud O."/>
            <person name="Piegu B."/>
            <person name="Ball S.G."/>
            <person name="Ral J.-P."/>
            <person name="Bouget F.-Y."/>
            <person name="Piganeau G."/>
            <person name="De Baets B."/>
            <person name="Picard A."/>
            <person name="Delseny M."/>
            <person name="Demaille J."/>
            <person name="Van de Peer Y."/>
            <person name="Moreau H."/>
        </authorList>
    </citation>
    <scope>NUCLEOTIDE SEQUENCE [LARGE SCALE GENOMIC DNA]</scope>
    <source>
        <strain evidence="4">OTTH 0595 / CCAP 157/2 / RCC745</strain>
    </source>
</reference>
<proteinExistence type="predicted"/>
<accession>A0A090MBC6</accession>
<protein>
    <submittedName>
        <fullName evidence="3">Unnamed product</fullName>
    </submittedName>
</protein>
<dbReference type="CDD" id="cd02859">
    <property type="entry name" value="E_set_AMPKbeta_like_N"/>
    <property type="match status" value="1"/>
</dbReference>
<dbReference type="InterPro" id="IPR013783">
    <property type="entry name" value="Ig-like_fold"/>
</dbReference>
<dbReference type="STRING" id="70448.A0A090MBC6"/>
<organism evidence="3 4">
    <name type="scientific">Ostreococcus tauri</name>
    <name type="common">Marine green alga</name>
    <dbReference type="NCBI Taxonomy" id="70448"/>
    <lineage>
        <taxon>Eukaryota</taxon>
        <taxon>Viridiplantae</taxon>
        <taxon>Chlorophyta</taxon>
        <taxon>Mamiellophyceae</taxon>
        <taxon>Mamiellales</taxon>
        <taxon>Bathycoccaceae</taxon>
        <taxon>Ostreococcus</taxon>
    </lineage>
</organism>
<dbReference type="RefSeq" id="XP_003084473.2">
    <property type="nucleotide sequence ID" value="XM_003084425.2"/>
</dbReference>
<keyword evidence="4" id="KW-1185">Reference proteome</keyword>
<evidence type="ECO:0000313" key="3">
    <source>
        <dbReference type="EMBL" id="CEG00889.1"/>
    </source>
</evidence>
<dbReference type="AlphaFoldDB" id="A0A090MBC6"/>
<feature type="domain" description="AMP-activated protein kinase glycogen-binding" evidence="2">
    <location>
        <begin position="170"/>
        <end position="241"/>
    </location>
</feature>
<dbReference type="Proteomes" id="UP000009170">
    <property type="component" value="Unassembled WGS sequence"/>
</dbReference>
<comment type="caution">
    <text evidence="3">The sequence shown here is derived from an EMBL/GenBank/DDBJ whole genome shotgun (WGS) entry which is preliminary data.</text>
</comment>
<feature type="compositionally biased region" description="Low complexity" evidence="1">
    <location>
        <begin position="25"/>
        <end position="59"/>
    </location>
</feature>
<dbReference type="Pfam" id="PF16561">
    <property type="entry name" value="AMPK1_CBM"/>
    <property type="match status" value="1"/>
</dbReference>
<feature type="region of interest" description="Disordered" evidence="1">
    <location>
        <begin position="1"/>
        <end position="64"/>
    </location>
</feature>
<dbReference type="SUPFAM" id="SSF81296">
    <property type="entry name" value="E set domains"/>
    <property type="match status" value="1"/>
</dbReference>
<name>A0A090MBC6_OSTTA</name>
<dbReference type="PANTHER" id="PTHR47342">
    <property type="entry name" value="PROTEIN PTST, CHLOROPLASTIC"/>
    <property type="match status" value="1"/>
</dbReference>
<sequence>MPTTMGRTMGRGIQSPGGGGRRWRAGAGRRSSSSSSSPTASASASASSSGSSSSSASSAVTPPQRSMIDQMITLRTRLNERVSKANAFAKFLEKTLLERDDDLSRARRALANAARETETLRAMASDMKRTQSETSDARSLDALIARLDRMGKALREDAADADGAVLREVPVIWQGNASDVRLMGSFDDWTRGIHLSPEWHGHGDGMSDTFTATVALVPGVYEVKFLVDGEWRTTDDWPTKGEGFDRNMLLEVR</sequence>
<gene>
    <name evidence="3" type="ORF">OT_ostta20g00930</name>
</gene>
<dbReference type="InterPro" id="IPR032640">
    <property type="entry name" value="AMPK1_CBM"/>
</dbReference>
<dbReference type="Gene3D" id="2.60.40.10">
    <property type="entry name" value="Immunoglobulins"/>
    <property type="match status" value="1"/>
</dbReference>
<dbReference type="OrthoDB" id="531008at2759"/>
<dbReference type="EMBL" id="CAID01000020">
    <property type="protein sequence ID" value="CEG00889.1"/>
    <property type="molecule type" value="Genomic_DNA"/>
</dbReference>